<proteinExistence type="predicted"/>
<name>A0A0F9E380_9ZZZZ</name>
<dbReference type="EMBL" id="LAZR01026515">
    <property type="protein sequence ID" value="KKL68488.1"/>
    <property type="molecule type" value="Genomic_DNA"/>
</dbReference>
<evidence type="ECO:0000313" key="1">
    <source>
        <dbReference type="EMBL" id="KKL68488.1"/>
    </source>
</evidence>
<organism evidence="1">
    <name type="scientific">marine sediment metagenome</name>
    <dbReference type="NCBI Taxonomy" id="412755"/>
    <lineage>
        <taxon>unclassified sequences</taxon>
        <taxon>metagenomes</taxon>
        <taxon>ecological metagenomes</taxon>
    </lineage>
</organism>
<sequence>TILIISYISDAADTVKTAISSMVSLSVFFYKA</sequence>
<comment type="caution">
    <text evidence="1">The sequence shown here is derived from an EMBL/GenBank/DDBJ whole genome shotgun (WGS) entry which is preliminary data.</text>
</comment>
<protein>
    <submittedName>
        <fullName evidence="1">Uncharacterized protein</fullName>
    </submittedName>
</protein>
<reference evidence="1" key="1">
    <citation type="journal article" date="2015" name="Nature">
        <title>Complex archaea that bridge the gap between prokaryotes and eukaryotes.</title>
        <authorList>
            <person name="Spang A."/>
            <person name="Saw J.H."/>
            <person name="Jorgensen S.L."/>
            <person name="Zaremba-Niedzwiedzka K."/>
            <person name="Martijn J."/>
            <person name="Lind A.E."/>
            <person name="van Eijk R."/>
            <person name="Schleper C."/>
            <person name="Guy L."/>
            <person name="Ettema T.J."/>
        </authorList>
    </citation>
    <scope>NUCLEOTIDE SEQUENCE</scope>
</reference>
<dbReference type="AlphaFoldDB" id="A0A0F9E380"/>
<accession>A0A0F9E380</accession>
<gene>
    <name evidence="1" type="ORF">LCGC14_2124470</name>
</gene>
<feature type="non-terminal residue" evidence="1">
    <location>
        <position position="1"/>
    </location>
</feature>